<dbReference type="AlphaFoldDB" id="A0A8D1W0V0"/>
<evidence type="ECO:0000256" key="2">
    <source>
        <dbReference type="ARBA" id="ARBA00006469"/>
    </source>
</evidence>
<evidence type="ECO:0000313" key="7">
    <source>
        <dbReference type="Ensembl" id="ENSSSCP00060032073.1"/>
    </source>
</evidence>
<dbReference type="Ensembl" id="ENSSSCT00060074356.1">
    <property type="protein sequence ID" value="ENSSSCP00060032073.1"/>
    <property type="gene ID" value="ENSSSCG00060054617.1"/>
</dbReference>
<feature type="region of interest" description="Disordered" evidence="5">
    <location>
        <begin position="1"/>
        <end position="42"/>
    </location>
</feature>
<dbReference type="GO" id="GO:0051015">
    <property type="term" value="F:actin filament binding"/>
    <property type="evidence" value="ECO:0007669"/>
    <property type="project" value="InterPro"/>
</dbReference>
<keyword evidence="3" id="KW-0963">Cytoplasm</keyword>
<evidence type="ECO:0000259" key="6">
    <source>
        <dbReference type="PROSITE" id="PS51307"/>
    </source>
</evidence>
<organism evidence="7 8">
    <name type="scientific">Sus scrofa</name>
    <name type="common">Pig</name>
    <dbReference type="NCBI Taxonomy" id="9823"/>
    <lineage>
        <taxon>Eukaryota</taxon>
        <taxon>Metazoa</taxon>
        <taxon>Chordata</taxon>
        <taxon>Craniata</taxon>
        <taxon>Vertebrata</taxon>
        <taxon>Euteleostomi</taxon>
        <taxon>Mammalia</taxon>
        <taxon>Eutheria</taxon>
        <taxon>Laurasiatheria</taxon>
        <taxon>Artiodactyla</taxon>
        <taxon>Suina</taxon>
        <taxon>Suidae</taxon>
        <taxon>Sus</taxon>
    </lineage>
</organism>
<dbReference type="Gene3D" id="6.10.250.3120">
    <property type="match status" value="1"/>
</dbReference>
<protein>
    <recommendedName>
        <fullName evidence="6">ASD2 domain-containing protein</fullName>
    </recommendedName>
</protein>
<dbReference type="PROSITE" id="PS51307">
    <property type="entry name" value="ASD2"/>
    <property type="match status" value="1"/>
</dbReference>
<sequence length="324" mass="35999">MLPRSPWEASRWHGGRIAGASAGVRNSGRGKEALASSSQQMPEGGAALIPPCIFIKVREHRLCARQAGNTCGCHLLQMGRPCPQSRSLVRSKGTDPHPPPPALTRPLLQVQSQAATPRPEGFRNPTPELLKNLFLLPAWPQNCHGKDIQGPRVSQLCRSLSLDDCPAAWGCFCVPFPRWQEEQEVAEAGSRRWGCGWSRTAARHLLPASRVQLRGPVRSLVFHLDGVGVPTGPAPRQSLLEKQRVLVQQHEDAKELKENLDRREGIVFDILASYLSQESLADYEHFVKMKSALIIEQRELDDKIHLGEEQLKCLLDSLQPERGK</sequence>
<feature type="domain" description="ASD2" evidence="6">
    <location>
        <begin position="224"/>
        <end position="319"/>
    </location>
</feature>
<proteinExistence type="inferred from homology"/>
<reference evidence="7" key="1">
    <citation type="submission" date="2025-08" db="UniProtKB">
        <authorList>
            <consortium name="Ensembl"/>
        </authorList>
    </citation>
    <scope>IDENTIFICATION</scope>
</reference>
<dbReference type="GO" id="GO:0005856">
    <property type="term" value="C:cytoskeleton"/>
    <property type="evidence" value="ECO:0007669"/>
    <property type="project" value="UniProtKB-SubCell"/>
</dbReference>
<dbReference type="InterPro" id="IPR014799">
    <property type="entry name" value="ASD2_dom"/>
</dbReference>
<evidence type="ECO:0000256" key="5">
    <source>
        <dbReference type="SAM" id="MobiDB-lite"/>
    </source>
</evidence>
<dbReference type="Proteomes" id="UP000694723">
    <property type="component" value="Unplaced"/>
</dbReference>
<comment type="similarity">
    <text evidence="2">Belongs to the shroom family.</text>
</comment>
<comment type="subcellular location">
    <subcellularLocation>
        <location evidence="1">Cytoplasm</location>
        <location evidence="1">Cytoskeleton</location>
    </subcellularLocation>
</comment>
<accession>A0A8D1W0V0</accession>
<evidence type="ECO:0000256" key="3">
    <source>
        <dbReference type="ARBA" id="ARBA00022490"/>
    </source>
</evidence>
<dbReference type="PANTHER" id="PTHR15012:SF8">
    <property type="entry name" value="PROTEIN SHROOM2"/>
    <property type="match status" value="1"/>
</dbReference>
<feature type="region of interest" description="Disordered" evidence="5">
    <location>
        <begin position="85"/>
        <end position="104"/>
    </location>
</feature>
<dbReference type="Pfam" id="PF08687">
    <property type="entry name" value="ASD2"/>
    <property type="match status" value="1"/>
</dbReference>
<keyword evidence="4" id="KW-0206">Cytoskeleton</keyword>
<dbReference type="PANTHER" id="PTHR15012">
    <property type="entry name" value="APICAL PROTEIN/SHROOM-RELATED"/>
    <property type="match status" value="1"/>
</dbReference>
<evidence type="ECO:0000256" key="4">
    <source>
        <dbReference type="ARBA" id="ARBA00023212"/>
    </source>
</evidence>
<dbReference type="InterPro" id="IPR027685">
    <property type="entry name" value="Shroom_fam"/>
</dbReference>
<evidence type="ECO:0000256" key="1">
    <source>
        <dbReference type="ARBA" id="ARBA00004245"/>
    </source>
</evidence>
<evidence type="ECO:0000313" key="8">
    <source>
        <dbReference type="Proteomes" id="UP000694723"/>
    </source>
</evidence>
<name>A0A8D1W0V0_PIG</name>